<feature type="transmembrane region" description="Helical" evidence="12">
    <location>
        <begin position="12"/>
        <end position="33"/>
    </location>
</feature>
<accession>A0A6N9YJ42</accession>
<dbReference type="EMBL" id="JAAGOB010000003">
    <property type="protein sequence ID" value="NED95013.1"/>
    <property type="molecule type" value="Genomic_DNA"/>
</dbReference>
<evidence type="ECO:0000256" key="6">
    <source>
        <dbReference type="ARBA" id="ARBA00022692"/>
    </source>
</evidence>
<dbReference type="GO" id="GO:0020037">
    <property type="term" value="F:heme binding"/>
    <property type="evidence" value="ECO:0007669"/>
    <property type="project" value="TreeGrafter"/>
</dbReference>
<dbReference type="RefSeq" id="WP_163817360.1">
    <property type="nucleotide sequence ID" value="NZ_JAAGOB010000003.1"/>
</dbReference>
<protein>
    <submittedName>
        <fullName evidence="14">Cytochrome ubiquinol oxidase subunit I</fullName>
    </submittedName>
</protein>
<evidence type="ECO:0000256" key="11">
    <source>
        <dbReference type="ARBA" id="ARBA00023136"/>
    </source>
</evidence>
<feature type="transmembrane region" description="Helical" evidence="12">
    <location>
        <begin position="53"/>
        <end position="71"/>
    </location>
</feature>
<dbReference type="Pfam" id="PF01654">
    <property type="entry name" value="Cyt_bd_oxida_I"/>
    <property type="match status" value="1"/>
</dbReference>
<evidence type="ECO:0000256" key="12">
    <source>
        <dbReference type="PIRNR" id="PIRNR006446"/>
    </source>
</evidence>
<evidence type="ECO:0000256" key="10">
    <source>
        <dbReference type="ARBA" id="ARBA00023004"/>
    </source>
</evidence>
<dbReference type="InterPro" id="IPR002585">
    <property type="entry name" value="Cyt-d_ubiquinol_oxidase_su_1"/>
</dbReference>
<comment type="caution">
    <text evidence="14">The sequence shown here is derived from an EMBL/GenBank/DDBJ whole genome shotgun (WGS) entry which is preliminary data.</text>
</comment>
<feature type="transmembrane region" description="Helical" evidence="12">
    <location>
        <begin position="127"/>
        <end position="146"/>
    </location>
</feature>
<dbReference type="PANTHER" id="PTHR30365:SF15">
    <property type="entry name" value="CYTOCHROME BD UBIQUINOL OXIDASE SUBUNIT 1"/>
    <property type="match status" value="1"/>
</dbReference>
<keyword evidence="6 12" id="KW-0812">Transmembrane</keyword>
<evidence type="ECO:0000313" key="14">
    <source>
        <dbReference type="EMBL" id="NED95013.1"/>
    </source>
</evidence>
<feature type="transmembrane region" description="Helical" evidence="12">
    <location>
        <begin position="91"/>
        <end position="115"/>
    </location>
</feature>
<sequence length="491" mass="53711">MDVLDLARWQFGITTVVHFFFVPFTISMAFLVAIMQTAWMRTQNERWLRLTKFFGKLLLVNLAVGVVTGLVQEFQFGLNWSDFSRFVGDIFGAPLAMEALLAFYLESVFVGVWIFGWGRIPPKIHLATIWVTACATLLSAYFILAANSFMQNPVGYRINEEAGRAELTDIWAVLTNKVTLITFPHTLFAAFMVGGAVVAAVAMLHLVKGRRDPVTAAPEAASDAGAFRSALRIGAVAVLIGGVGTAITGDLQGKVMTEVQPMKMAAAEALYETEQPAPFSLFTVGTLDGSRALYSIEIPQLLSFLSTGSFEGEVRGINDIQEEYEELYGPGDYAPNIPVTYWTFRFMVGCGGLAAAIAAWMLWTTRRGSVPGSVWMLRAAAVLPFLPLAANSFGWIFTEMGRQPWLVFGLMPTASGITPGSTAGSVFATLSAFTVLYAGLTWLWIWLLVKHARPGLPDVSAEADWGRRRSRDVAGTGRDDDDADRPLMFAY</sequence>
<comment type="subcellular location">
    <subcellularLocation>
        <location evidence="1">Cell membrane</location>
        <topology evidence="1">Multi-pass membrane protein</topology>
    </subcellularLocation>
</comment>
<dbReference type="GO" id="GO:0019646">
    <property type="term" value="P:aerobic electron transport chain"/>
    <property type="evidence" value="ECO:0007669"/>
    <property type="project" value="InterPro"/>
</dbReference>
<dbReference type="PANTHER" id="PTHR30365">
    <property type="entry name" value="CYTOCHROME D UBIQUINOL OXIDASE"/>
    <property type="match status" value="1"/>
</dbReference>
<evidence type="ECO:0000313" key="15">
    <source>
        <dbReference type="Proteomes" id="UP000469185"/>
    </source>
</evidence>
<dbReference type="AlphaFoldDB" id="A0A6N9YJ42"/>
<dbReference type="GO" id="GO:0070069">
    <property type="term" value="C:cytochrome complex"/>
    <property type="evidence" value="ECO:0007669"/>
    <property type="project" value="UniProtKB-UniRule"/>
</dbReference>
<dbReference type="GO" id="GO:0009055">
    <property type="term" value="F:electron transfer activity"/>
    <property type="evidence" value="ECO:0007669"/>
    <property type="project" value="UniProtKB-UniRule"/>
</dbReference>
<feature type="transmembrane region" description="Helical" evidence="12">
    <location>
        <begin position="342"/>
        <end position="363"/>
    </location>
</feature>
<evidence type="ECO:0000256" key="13">
    <source>
        <dbReference type="SAM" id="MobiDB-lite"/>
    </source>
</evidence>
<keyword evidence="3 12" id="KW-0813">Transport</keyword>
<dbReference type="Proteomes" id="UP000469185">
    <property type="component" value="Unassembled WGS sequence"/>
</dbReference>
<feature type="transmembrane region" description="Helical" evidence="12">
    <location>
        <begin position="187"/>
        <end position="208"/>
    </location>
</feature>
<evidence type="ECO:0000256" key="5">
    <source>
        <dbReference type="ARBA" id="ARBA00022617"/>
    </source>
</evidence>
<evidence type="ECO:0000256" key="3">
    <source>
        <dbReference type="ARBA" id="ARBA00022448"/>
    </source>
</evidence>
<dbReference type="GO" id="GO:0005886">
    <property type="term" value="C:plasma membrane"/>
    <property type="evidence" value="ECO:0007669"/>
    <property type="project" value="UniProtKB-SubCell"/>
</dbReference>
<proteinExistence type="inferred from homology"/>
<comment type="similarity">
    <text evidence="2 12">Belongs to the cytochrome ubiquinol oxidase subunit 1 family.</text>
</comment>
<evidence type="ECO:0000256" key="7">
    <source>
        <dbReference type="ARBA" id="ARBA00022723"/>
    </source>
</evidence>
<evidence type="ECO:0000256" key="9">
    <source>
        <dbReference type="ARBA" id="ARBA00022989"/>
    </source>
</evidence>
<keyword evidence="10 12" id="KW-0408">Iron</keyword>
<feature type="transmembrane region" description="Helical" evidence="12">
    <location>
        <begin position="375"/>
        <end position="397"/>
    </location>
</feature>
<feature type="transmembrane region" description="Helical" evidence="12">
    <location>
        <begin position="229"/>
        <end position="247"/>
    </location>
</feature>
<evidence type="ECO:0000256" key="2">
    <source>
        <dbReference type="ARBA" id="ARBA00009819"/>
    </source>
</evidence>
<keyword evidence="5 12" id="KW-0349">Heme</keyword>
<dbReference type="GO" id="GO:0046872">
    <property type="term" value="F:metal ion binding"/>
    <property type="evidence" value="ECO:0007669"/>
    <property type="project" value="UniProtKB-UniRule"/>
</dbReference>
<evidence type="ECO:0000256" key="1">
    <source>
        <dbReference type="ARBA" id="ARBA00004651"/>
    </source>
</evidence>
<dbReference type="PIRSF" id="PIRSF006446">
    <property type="entry name" value="Cyt_quinol_oxidase_1"/>
    <property type="match status" value="1"/>
</dbReference>
<organism evidence="14 15">
    <name type="scientific">Phytoactinopolyspora alkaliphila</name>
    <dbReference type="NCBI Taxonomy" id="1783498"/>
    <lineage>
        <taxon>Bacteria</taxon>
        <taxon>Bacillati</taxon>
        <taxon>Actinomycetota</taxon>
        <taxon>Actinomycetes</taxon>
        <taxon>Jiangellales</taxon>
        <taxon>Jiangellaceae</taxon>
        <taxon>Phytoactinopolyspora</taxon>
    </lineage>
</organism>
<evidence type="ECO:0000256" key="8">
    <source>
        <dbReference type="ARBA" id="ARBA00022982"/>
    </source>
</evidence>
<name>A0A6N9YJ42_9ACTN</name>
<evidence type="ECO:0000256" key="4">
    <source>
        <dbReference type="ARBA" id="ARBA00022475"/>
    </source>
</evidence>
<feature type="transmembrane region" description="Helical" evidence="12">
    <location>
        <begin position="426"/>
        <end position="449"/>
    </location>
</feature>
<reference evidence="14 15" key="1">
    <citation type="submission" date="2020-02" db="EMBL/GenBank/DDBJ databases">
        <authorList>
            <person name="Li X.-J."/>
            <person name="Feng X.-M."/>
        </authorList>
    </citation>
    <scope>NUCLEOTIDE SEQUENCE [LARGE SCALE GENOMIC DNA]</scope>
    <source>
        <strain evidence="14 15">CGMCC 4.7225</strain>
    </source>
</reference>
<gene>
    <name evidence="14" type="ORF">G1H11_06770</name>
</gene>
<keyword evidence="7 12" id="KW-0479">Metal-binding</keyword>
<keyword evidence="15" id="KW-1185">Reference proteome</keyword>
<keyword evidence="8 12" id="KW-0249">Electron transport</keyword>
<keyword evidence="11 12" id="KW-0472">Membrane</keyword>
<dbReference type="GO" id="GO:0016682">
    <property type="term" value="F:oxidoreductase activity, acting on diphenols and related substances as donors, oxygen as acceptor"/>
    <property type="evidence" value="ECO:0007669"/>
    <property type="project" value="TreeGrafter"/>
</dbReference>
<feature type="region of interest" description="Disordered" evidence="13">
    <location>
        <begin position="470"/>
        <end position="491"/>
    </location>
</feature>
<keyword evidence="9 12" id="KW-1133">Transmembrane helix</keyword>
<keyword evidence="4 12" id="KW-1003">Cell membrane</keyword>